<evidence type="ECO:0000256" key="4">
    <source>
        <dbReference type="ARBA" id="ARBA00023159"/>
    </source>
</evidence>
<dbReference type="InterPro" id="IPR018362">
    <property type="entry name" value="CCAAT-binding_factor_CS"/>
</dbReference>
<protein>
    <recommendedName>
        <fullName evidence="7">Nuclear transcription factor Y subunit</fullName>
    </recommendedName>
</protein>
<reference evidence="8" key="1">
    <citation type="journal article" date="2020" name="J. Eukaryot. Microbiol.">
        <title>De novo Sequencing, Assembly and Annotation of the Transcriptome for the Free-Living Testate Amoeba Arcella intermedia.</title>
        <authorList>
            <person name="Ribeiro G.M."/>
            <person name="Porfirio-Sousa A.L."/>
            <person name="Maurer-Alcala X.X."/>
            <person name="Katz L.A."/>
            <person name="Lahr D.J.G."/>
        </authorList>
    </citation>
    <scope>NUCLEOTIDE SEQUENCE</scope>
</reference>
<keyword evidence="6 7" id="KW-0539">Nucleus</keyword>
<evidence type="ECO:0000313" key="8">
    <source>
        <dbReference type="EMBL" id="NDV37605.1"/>
    </source>
</evidence>
<sequence length="181" mass="20898">MPSTQNLILQMRANDPPNESSQLSNSNQTNCENMMPMLVSGVVLPQGLPVEPLFVNAKQYHRILKRREQRAKLEADNKLLKNRKRYLHESRHNHAMRRRRAKSGRFMTKLEIEAIRAHEANGITLPDPIDDAQLATLVEEYKKHPNKAYYNGPFRSVSDNNLANLLNPSTPRYDEPLFLNQ</sequence>
<accession>A0A6B2LKY3</accession>
<comment type="subunit">
    <text evidence="7">Heterotrimer.</text>
</comment>
<keyword evidence="4" id="KW-0010">Activator</keyword>
<dbReference type="PROSITE" id="PS51152">
    <property type="entry name" value="NFYA_HAP2_2"/>
    <property type="match status" value="1"/>
</dbReference>
<evidence type="ECO:0000256" key="3">
    <source>
        <dbReference type="ARBA" id="ARBA00023125"/>
    </source>
</evidence>
<dbReference type="GO" id="GO:0003700">
    <property type="term" value="F:DNA-binding transcription factor activity"/>
    <property type="evidence" value="ECO:0007669"/>
    <property type="project" value="UniProtKB-UniRule"/>
</dbReference>
<dbReference type="SMART" id="SM00521">
    <property type="entry name" value="CBF"/>
    <property type="match status" value="1"/>
</dbReference>
<dbReference type="Gene3D" id="6.10.250.2430">
    <property type="match status" value="1"/>
</dbReference>
<dbReference type="PRINTS" id="PR00616">
    <property type="entry name" value="CCAATSUBUNTB"/>
</dbReference>
<keyword evidence="3 7" id="KW-0238">DNA-binding</keyword>
<dbReference type="Pfam" id="PF02045">
    <property type="entry name" value="CBFB_NFYA"/>
    <property type="match status" value="1"/>
</dbReference>
<name>A0A6B2LKY3_9EUKA</name>
<dbReference type="GO" id="GO:0003677">
    <property type="term" value="F:DNA binding"/>
    <property type="evidence" value="ECO:0007669"/>
    <property type="project" value="UniProtKB-KW"/>
</dbReference>
<comment type="function">
    <text evidence="7">Component of the sequence-specific heterotrimeric transcription factor (NF-Y) which specifically recognizes a 5'-CCAAT-3' box motif found in the promoters of its target genes.</text>
</comment>
<evidence type="ECO:0000256" key="2">
    <source>
        <dbReference type="ARBA" id="ARBA00023015"/>
    </source>
</evidence>
<dbReference type="AlphaFoldDB" id="A0A6B2LKY3"/>
<evidence type="ECO:0000256" key="7">
    <source>
        <dbReference type="RuleBase" id="RU367155"/>
    </source>
</evidence>
<dbReference type="PANTHER" id="PTHR12632">
    <property type="entry name" value="TRANSCRIPTION FACTOR NF-Y ALPHA-RELATED"/>
    <property type="match status" value="1"/>
</dbReference>
<evidence type="ECO:0000256" key="5">
    <source>
        <dbReference type="ARBA" id="ARBA00023163"/>
    </source>
</evidence>
<evidence type="ECO:0000256" key="1">
    <source>
        <dbReference type="ARBA" id="ARBA00004123"/>
    </source>
</evidence>
<dbReference type="InterPro" id="IPR001289">
    <property type="entry name" value="NFYA"/>
</dbReference>
<evidence type="ECO:0000256" key="6">
    <source>
        <dbReference type="ARBA" id="ARBA00023242"/>
    </source>
</evidence>
<keyword evidence="5 7" id="KW-0804">Transcription</keyword>
<dbReference type="EMBL" id="GIBP01008636">
    <property type="protein sequence ID" value="NDV37605.1"/>
    <property type="molecule type" value="Transcribed_RNA"/>
</dbReference>
<comment type="similarity">
    <text evidence="7">Belongs to the NFYA/HAP2 subunit family.</text>
</comment>
<organism evidence="8">
    <name type="scientific">Arcella intermedia</name>
    <dbReference type="NCBI Taxonomy" id="1963864"/>
    <lineage>
        <taxon>Eukaryota</taxon>
        <taxon>Amoebozoa</taxon>
        <taxon>Tubulinea</taxon>
        <taxon>Elardia</taxon>
        <taxon>Arcellinida</taxon>
        <taxon>Sphaerothecina</taxon>
        <taxon>Arcellidae</taxon>
        <taxon>Arcella</taxon>
    </lineage>
</organism>
<comment type="subcellular location">
    <subcellularLocation>
        <location evidence="1 7">Nucleus</location>
    </subcellularLocation>
</comment>
<proteinExistence type="inferred from homology"/>
<dbReference type="GO" id="GO:0016602">
    <property type="term" value="C:CCAAT-binding factor complex"/>
    <property type="evidence" value="ECO:0007669"/>
    <property type="project" value="InterPro"/>
</dbReference>
<keyword evidence="2 7" id="KW-0805">Transcription regulation</keyword>
<dbReference type="PROSITE" id="PS00686">
    <property type="entry name" value="NFYA_HAP2_1"/>
    <property type="match status" value="1"/>
</dbReference>